<keyword evidence="4" id="KW-1185">Reference proteome</keyword>
<evidence type="ECO:0000313" key="4">
    <source>
        <dbReference type="Proteomes" id="UP000681340"/>
    </source>
</evidence>
<evidence type="ECO:0000313" key="3">
    <source>
        <dbReference type="EMBL" id="GIM71437.1"/>
    </source>
</evidence>
<dbReference type="Pfam" id="PF18075">
    <property type="entry name" value="FtsX_ECD"/>
    <property type="match status" value="1"/>
</dbReference>
<dbReference type="Proteomes" id="UP000681340">
    <property type="component" value="Unassembled WGS sequence"/>
</dbReference>
<accession>A0A919SFG2</accession>
<feature type="domain" description="FtsX extracellular" evidence="2">
    <location>
        <begin position="95"/>
        <end position="185"/>
    </location>
</feature>
<protein>
    <recommendedName>
        <fullName evidence="2">FtsX extracellular domain-containing protein</fullName>
    </recommendedName>
</protein>
<sequence>MQQNLRGLFESALDDEPLPPPGDPVEEAMTRGRRIRRRRGLLIGGTATAVITATTVALNLALAPAAPPPQVSMAAMLMPPASATCTWPVQDNASKVAVFLTDTITVGEINTLGEALWRDPAVRDVQFESRYEAYEKFKKLWADSPDFVASVTVDNLPQSYRVELAQPSGYRDFAARVRSRPGVQDLVGESCPGPSK</sequence>
<keyword evidence="1" id="KW-0812">Transmembrane</keyword>
<dbReference type="AlphaFoldDB" id="A0A919SFG2"/>
<comment type="caution">
    <text evidence="3">The sequence shown here is derived from an EMBL/GenBank/DDBJ whole genome shotgun (WGS) entry which is preliminary data.</text>
</comment>
<dbReference type="EMBL" id="BOQL01000036">
    <property type="protein sequence ID" value="GIM71437.1"/>
    <property type="molecule type" value="Genomic_DNA"/>
</dbReference>
<reference evidence="3" key="1">
    <citation type="submission" date="2021-03" db="EMBL/GenBank/DDBJ databases">
        <title>Whole genome shotgun sequence of Actinoplanes auranticolor NBRC 12245.</title>
        <authorList>
            <person name="Komaki H."/>
            <person name="Tamura T."/>
        </authorList>
    </citation>
    <scope>NUCLEOTIDE SEQUENCE</scope>
    <source>
        <strain evidence="3">NBRC 12245</strain>
    </source>
</reference>
<keyword evidence="1" id="KW-0472">Membrane</keyword>
<dbReference type="InterPro" id="IPR040690">
    <property type="entry name" value="FtsX_ECD"/>
</dbReference>
<evidence type="ECO:0000259" key="2">
    <source>
        <dbReference type="Pfam" id="PF18075"/>
    </source>
</evidence>
<organism evidence="3 4">
    <name type="scientific">Actinoplanes auranticolor</name>
    <dbReference type="NCBI Taxonomy" id="47988"/>
    <lineage>
        <taxon>Bacteria</taxon>
        <taxon>Bacillati</taxon>
        <taxon>Actinomycetota</taxon>
        <taxon>Actinomycetes</taxon>
        <taxon>Micromonosporales</taxon>
        <taxon>Micromonosporaceae</taxon>
        <taxon>Actinoplanes</taxon>
    </lineage>
</organism>
<keyword evidence="1" id="KW-1133">Transmembrane helix</keyword>
<feature type="transmembrane region" description="Helical" evidence="1">
    <location>
        <begin position="41"/>
        <end position="62"/>
    </location>
</feature>
<proteinExistence type="predicted"/>
<evidence type="ECO:0000256" key="1">
    <source>
        <dbReference type="SAM" id="Phobius"/>
    </source>
</evidence>
<dbReference type="RefSeq" id="WP_212990586.1">
    <property type="nucleotide sequence ID" value="NZ_BAABEA010000052.1"/>
</dbReference>
<gene>
    <name evidence="3" type="ORF">Aau02nite_46080</name>
</gene>
<name>A0A919SFG2_9ACTN</name>
<dbReference type="Gene3D" id="3.30.70.3040">
    <property type="match status" value="1"/>
</dbReference>